<dbReference type="EMBL" id="JAINDJ010000004">
    <property type="protein sequence ID" value="KAG9449794.1"/>
    <property type="molecule type" value="Genomic_DNA"/>
</dbReference>
<feature type="compositionally biased region" description="Polar residues" evidence="1">
    <location>
        <begin position="370"/>
        <end position="402"/>
    </location>
</feature>
<comment type="caution">
    <text evidence="3">The sequence shown here is derived from an EMBL/GenBank/DDBJ whole genome shotgun (WGS) entry which is preliminary data.</text>
</comment>
<feature type="compositionally biased region" description="Low complexity" evidence="1">
    <location>
        <begin position="471"/>
        <end position="480"/>
    </location>
</feature>
<dbReference type="Proteomes" id="UP000825729">
    <property type="component" value="Unassembled WGS sequence"/>
</dbReference>
<organism evidence="3 4">
    <name type="scientific">Aristolochia fimbriata</name>
    <name type="common">White veined hardy Dutchman's pipe vine</name>
    <dbReference type="NCBI Taxonomy" id="158543"/>
    <lineage>
        <taxon>Eukaryota</taxon>
        <taxon>Viridiplantae</taxon>
        <taxon>Streptophyta</taxon>
        <taxon>Embryophyta</taxon>
        <taxon>Tracheophyta</taxon>
        <taxon>Spermatophyta</taxon>
        <taxon>Magnoliopsida</taxon>
        <taxon>Magnoliidae</taxon>
        <taxon>Piperales</taxon>
        <taxon>Aristolochiaceae</taxon>
        <taxon>Aristolochia</taxon>
    </lineage>
</organism>
<dbReference type="InterPro" id="IPR015940">
    <property type="entry name" value="UBA"/>
</dbReference>
<name>A0AAV7EME6_ARIFI</name>
<keyword evidence="4" id="KW-1185">Reference proteome</keyword>
<evidence type="ECO:0000313" key="4">
    <source>
        <dbReference type="Proteomes" id="UP000825729"/>
    </source>
</evidence>
<evidence type="ECO:0000259" key="2">
    <source>
        <dbReference type="PROSITE" id="PS50030"/>
    </source>
</evidence>
<feature type="domain" description="UBA" evidence="2">
    <location>
        <begin position="484"/>
        <end position="528"/>
    </location>
</feature>
<feature type="compositionally biased region" description="Low complexity" evidence="1">
    <location>
        <begin position="255"/>
        <end position="267"/>
    </location>
</feature>
<feature type="region of interest" description="Disordered" evidence="1">
    <location>
        <begin position="200"/>
        <end position="485"/>
    </location>
</feature>
<dbReference type="PROSITE" id="PS50030">
    <property type="entry name" value="UBA"/>
    <property type="match status" value="1"/>
</dbReference>
<dbReference type="AlphaFoldDB" id="A0AAV7EME6"/>
<accession>A0AAV7EME6</accession>
<evidence type="ECO:0000256" key="1">
    <source>
        <dbReference type="SAM" id="MobiDB-lite"/>
    </source>
</evidence>
<dbReference type="Pfam" id="PF07223">
    <property type="entry name" value="DUF1421"/>
    <property type="match status" value="1"/>
</dbReference>
<gene>
    <name evidence="3" type="ORF">H6P81_009759</name>
</gene>
<reference evidence="3 4" key="1">
    <citation type="submission" date="2021-07" db="EMBL/GenBank/DDBJ databases">
        <title>The Aristolochia fimbriata genome: insights into angiosperm evolution, floral development and chemical biosynthesis.</title>
        <authorList>
            <person name="Jiao Y."/>
        </authorList>
    </citation>
    <scope>NUCLEOTIDE SEQUENCE [LARGE SCALE GENOMIC DNA]</scope>
    <source>
        <strain evidence="3">IBCAS-2021</strain>
        <tissue evidence="3">Leaf</tissue>
    </source>
</reference>
<proteinExistence type="predicted"/>
<dbReference type="PANTHER" id="PTHR31805">
    <property type="entry name" value="RECEPTOR-LIKE KINASE, PUTATIVE (DUF1421)-RELATED"/>
    <property type="match status" value="1"/>
</dbReference>
<sequence>MNTSQFMDKQIMGLSGSQSSDILDLLNSQEEQNGVGKKEEILPNYDFQPIRSVSASNVEGGGVGGARGWNSADSKANLSGSRNYGSQLPLDSAKVMPEKEREFYDTNMLSEFDGIMQKYTDSLLHALDGLSARVSQIETRTHHFESSIDDLKVSIRDHHGSTDGRLRQLENILREVQAGVQVLRDKQEIAEAQIQLGKLQSSKPVGQSRETPNTMQADGVQQSPQSVQPPPPPPPPVHQLTSLPPPNMPPPPPSQQSSVSPPVSLPNQLTHSQMPPAPSLPRDPYLQSLGQQLENAKALHQMPPQQQQASVHQPYQQIPYSQPSLLPPQQQPIGPVNPQLQPQLSHLPDEHAYMAPPPPTYPLNMRPPALQSQPPTGSPTSQQFYGSNSHIYESSGNRSGASQVPFPAGYGPSPPGPQFSDSYPYNGPHYGGSLKQQGHSSPSAPSGGSGFSRLPTAQLLPQSLPTASAVGSGSTTSGSGNRVPIDDVVDKVTTMGFSRDQVRAAVRKLTENGQSVDLNVVLDKLMNDGEVQPQKAWFGR</sequence>
<dbReference type="InterPro" id="IPR010820">
    <property type="entry name" value="DUF1421"/>
</dbReference>
<protein>
    <recommendedName>
        <fullName evidence="2">UBA domain-containing protein</fullName>
    </recommendedName>
</protein>
<feature type="compositionally biased region" description="Low complexity" evidence="1">
    <location>
        <begin position="313"/>
        <end position="324"/>
    </location>
</feature>
<feature type="compositionally biased region" description="Polar residues" evidence="1">
    <location>
        <begin position="200"/>
        <end position="216"/>
    </location>
</feature>
<feature type="compositionally biased region" description="Pro residues" evidence="1">
    <location>
        <begin position="227"/>
        <end position="254"/>
    </location>
</feature>
<evidence type="ECO:0000313" key="3">
    <source>
        <dbReference type="EMBL" id="KAG9449794.1"/>
    </source>
</evidence>
<dbReference type="PANTHER" id="PTHR31805:SF14">
    <property type="entry name" value="RECEPTOR-LIKE KINASE, PUTATIVE (DUF1421)-RELATED"/>
    <property type="match status" value="1"/>
</dbReference>